<dbReference type="GO" id="GO:0016773">
    <property type="term" value="F:phosphotransferase activity, alcohol group as acceptor"/>
    <property type="evidence" value="ECO:0007669"/>
    <property type="project" value="InterPro"/>
</dbReference>
<dbReference type="RefSeq" id="WP_187066572.1">
    <property type="nucleotide sequence ID" value="NZ_JACRVF010000001.1"/>
</dbReference>
<dbReference type="PANTHER" id="PTHR43095">
    <property type="entry name" value="SUGAR KINASE"/>
    <property type="match status" value="1"/>
</dbReference>
<dbReference type="Pfam" id="PF00370">
    <property type="entry name" value="FGGY_N"/>
    <property type="match status" value="1"/>
</dbReference>
<feature type="domain" description="Carbohydrate kinase FGGY C-terminal" evidence="6">
    <location>
        <begin position="259"/>
        <end position="453"/>
    </location>
</feature>
<dbReference type="GO" id="GO:0016301">
    <property type="term" value="F:kinase activity"/>
    <property type="evidence" value="ECO:0007669"/>
    <property type="project" value="UniProtKB-KW"/>
</dbReference>
<dbReference type="EMBL" id="JACRVF010000001">
    <property type="protein sequence ID" value="MBC5992642.1"/>
    <property type="molecule type" value="Genomic_DNA"/>
</dbReference>
<evidence type="ECO:0000259" key="5">
    <source>
        <dbReference type="Pfam" id="PF00370"/>
    </source>
</evidence>
<dbReference type="InterPro" id="IPR043129">
    <property type="entry name" value="ATPase_NBD"/>
</dbReference>
<comment type="similarity">
    <text evidence="1 4">Belongs to the FGGY kinase family.</text>
</comment>
<protein>
    <submittedName>
        <fullName evidence="7">Gluconokinase</fullName>
    </submittedName>
</protein>
<dbReference type="CDD" id="cd07770">
    <property type="entry name" value="ASKHA_NBD_FGGY_GntK"/>
    <property type="match status" value="1"/>
</dbReference>
<evidence type="ECO:0000313" key="7">
    <source>
        <dbReference type="EMBL" id="MBC5992642.1"/>
    </source>
</evidence>
<keyword evidence="8" id="KW-1185">Reference proteome</keyword>
<dbReference type="AlphaFoldDB" id="A0A923N860"/>
<accession>A0A923N860</accession>
<dbReference type="PANTHER" id="PTHR43095:SF2">
    <property type="entry name" value="GLUCONOKINASE"/>
    <property type="match status" value="1"/>
</dbReference>
<evidence type="ECO:0000256" key="2">
    <source>
        <dbReference type="ARBA" id="ARBA00022679"/>
    </source>
</evidence>
<sequence>MTKQAVIGIDIGTTSTKAVAFDAEAKPVFHYAVAYPIINTKPNFAEQDPELVFDAVLSCLKAVVQLLCDCNYELKGVCFSSAMHSLIALDKKGNLLTNCIIWADARSMAQAANLKNSVIGHSIYLHTGTPLHPMSPLPKICWLRESNPSLFREAAKFIGIKEYVFYKLYGEYKIDYSIASATGLFNIFDLNWHSDALEMAGISTSQLSEPVPASYTFSGMKRAYADKLGINADLPFVIGASDGCLANLGADAVCEGDAVVTIGTSGAIRVTADKPATDLKERIFSYVLTPEKYILGGAVNNGGIVLQWFRDNFYGAEAEVAKVNEEDIFTMLNAEAASVAPGSDGLLFLPYLLGERSPHWNAAARACFFGVHYTHGRAHFLRALMEGIIFGLYSVGMALEQTMGPVKRIYANGGFTHSDLWVQMLADVFNVEVRLTDTAEGSALGAALLGMHTLGMIKNLEDAGKLLKVQKTFTPNVEANRIYMRNYALFEDLYPKLESSFSQAVHLNHKQSQV</sequence>
<dbReference type="Pfam" id="PF02782">
    <property type="entry name" value="FGGY_C"/>
    <property type="match status" value="1"/>
</dbReference>
<dbReference type="PIRSF" id="PIRSF000538">
    <property type="entry name" value="GlpK"/>
    <property type="match status" value="1"/>
</dbReference>
<reference evidence="7" key="1">
    <citation type="submission" date="2020-08" db="EMBL/GenBank/DDBJ databases">
        <title>Pontibacter sp. SD6 16S ribosomal RNA gene Genome sequencing and assembly.</title>
        <authorList>
            <person name="Kang M."/>
        </authorList>
    </citation>
    <scope>NUCLEOTIDE SEQUENCE</scope>
    <source>
        <strain evidence="7">SD6</strain>
    </source>
</reference>
<gene>
    <name evidence="7" type="ORF">H8S84_07335</name>
</gene>
<proteinExistence type="inferred from homology"/>
<dbReference type="GO" id="GO:0005975">
    <property type="term" value="P:carbohydrate metabolic process"/>
    <property type="evidence" value="ECO:0007669"/>
    <property type="project" value="InterPro"/>
</dbReference>
<evidence type="ECO:0000256" key="1">
    <source>
        <dbReference type="ARBA" id="ARBA00009156"/>
    </source>
</evidence>
<keyword evidence="3 4" id="KW-0418">Kinase</keyword>
<organism evidence="7 8">
    <name type="scientific">Pontibacter cellulosilyticus</name>
    <dbReference type="NCBI Taxonomy" id="1720253"/>
    <lineage>
        <taxon>Bacteria</taxon>
        <taxon>Pseudomonadati</taxon>
        <taxon>Bacteroidota</taxon>
        <taxon>Cytophagia</taxon>
        <taxon>Cytophagales</taxon>
        <taxon>Hymenobacteraceae</taxon>
        <taxon>Pontibacter</taxon>
    </lineage>
</organism>
<evidence type="ECO:0000256" key="3">
    <source>
        <dbReference type="ARBA" id="ARBA00022777"/>
    </source>
</evidence>
<dbReference type="InterPro" id="IPR050406">
    <property type="entry name" value="FGGY_Carb_Kinase"/>
</dbReference>
<dbReference type="Gene3D" id="3.30.420.40">
    <property type="match status" value="2"/>
</dbReference>
<dbReference type="PROSITE" id="PS00445">
    <property type="entry name" value="FGGY_KINASES_2"/>
    <property type="match status" value="1"/>
</dbReference>
<comment type="caution">
    <text evidence="7">The sequence shown here is derived from an EMBL/GenBank/DDBJ whole genome shotgun (WGS) entry which is preliminary data.</text>
</comment>
<dbReference type="InterPro" id="IPR018485">
    <property type="entry name" value="FGGY_C"/>
</dbReference>
<dbReference type="SUPFAM" id="SSF53067">
    <property type="entry name" value="Actin-like ATPase domain"/>
    <property type="match status" value="2"/>
</dbReference>
<evidence type="ECO:0000259" key="6">
    <source>
        <dbReference type="Pfam" id="PF02782"/>
    </source>
</evidence>
<dbReference type="Proteomes" id="UP000603640">
    <property type="component" value="Unassembled WGS sequence"/>
</dbReference>
<dbReference type="InterPro" id="IPR000577">
    <property type="entry name" value="Carb_kinase_FGGY"/>
</dbReference>
<keyword evidence="2 4" id="KW-0808">Transferase</keyword>
<evidence type="ECO:0000313" key="8">
    <source>
        <dbReference type="Proteomes" id="UP000603640"/>
    </source>
</evidence>
<evidence type="ECO:0000256" key="4">
    <source>
        <dbReference type="RuleBase" id="RU003733"/>
    </source>
</evidence>
<dbReference type="InterPro" id="IPR018483">
    <property type="entry name" value="Carb_kinase_FGGY_CS"/>
</dbReference>
<feature type="domain" description="Carbohydrate kinase FGGY N-terminal" evidence="5">
    <location>
        <begin position="6"/>
        <end position="249"/>
    </location>
</feature>
<dbReference type="InterPro" id="IPR018484">
    <property type="entry name" value="FGGY_N"/>
</dbReference>
<name>A0A923N860_9BACT</name>